<keyword evidence="1" id="KW-0472">Membrane</keyword>
<feature type="transmembrane region" description="Helical" evidence="1">
    <location>
        <begin position="185"/>
        <end position="205"/>
    </location>
</feature>
<feature type="transmembrane region" description="Helical" evidence="1">
    <location>
        <begin position="12"/>
        <end position="40"/>
    </location>
</feature>
<keyword evidence="1" id="KW-0812">Transmembrane</keyword>
<dbReference type="AlphaFoldDB" id="A0A126Q4K4"/>
<gene>
    <name evidence="2" type="ORF">AVL55_19985</name>
</gene>
<sequence>MKLNPYANVHNGAFIGLYPALLVAVLLMVHYFSGALVLPIKEGGLRDFNTAIAMSLLSGYFWFCIQLNHKNVVSTLISILVKTSQLSHLNKHRQKLSSKFQLQSANCLFIAILNTVVYVLVENLLLNDVQFYQYIITISAVLFWFLFFLFLAQSSSNVSYLKDHVLIQTENYYDHLNSLSSLARLSLVNATLSLGAISLFPIFWLGKNIPIYDILMTLLFSLVIGFYLFFPVVRLKSQWLKEKSNISSKLLEEMECKVSSDKLEQYERCDQELERLSILSMRLFERRDKVRLAACLSLITIMWSLALFVS</sequence>
<accession>A0A126Q4K4</accession>
<protein>
    <submittedName>
        <fullName evidence="2">Uncharacterized protein</fullName>
    </submittedName>
</protein>
<feature type="transmembrane region" description="Helical" evidence="1">
    <location>
        <begin position="211"/>
        <end position="233"/>
    </location>
</feature>
<proteinExistence type="predicted"/>
<dbReference type="Proteomes" id="UP000063991">
    <property type="component" value="Chromosome"/>
</dbReference>
<dbReference type="RefSeq" id="WP_061096275.1">
    <property type="nucleotide sequence ID" value="NZ_CP014323.1"/>
</dbReference>
<evidence type="ECO:0000256" key="1">
    <source>
        <dbReference type="SAM" id="Phobius"/>
    </source>
</evidence>
<feature type="transmembrane region" description="Helical" evidence="1">
    <location>
        <begin position="102"/>
        <end position="120"/>
    </location>
</feature>
<dbReference type="OrthoDB" id="6336579at2"/>
<reference evidence="2 3" key="1">
    <citation type="submission" date="2015-12" db="EMBL/GenBank/DDBJ databases">
        <authorList>
            <person name="Shamseldin A."/>
            <person name="Moawad H."/>
            <person name="Abd El-Rahim W.M."/>
            <person name="Sadowsky M.J."/>
        </authorList>
    </citation>
    <scope>NUCLEOTIDE SEQUENCE [LARGE SCALE GENOMIC DNA]</scope>
    <source>
        <strain evidence="2 3">D7</strain>
    </source>
</reference>
<keyword evidence="1" id="KW-1133">Transmembrane helix</keyword>
<feature type="transmembrane region" description="Helical" evidence="1">
    <location>
        <begin position="290"/>
        <end position="309"/>
    </location>
</feature>
<evidence type="ECO:0000313" key="2">
    <source>
        <dbReference type="EMBL" id="AMK00235.1"/>
    </source>
</evidence>
<evidence type="ECO:0000313" key="3">
    <source>
        <dbReference type="Proteomes" id="UP000063991"/>
    </source>
</evidence>
<dbReference type="EMBL" id="CP014323">
    <property type="protein sequence ID" value="AMK00235.1"/>
    <property type="molecule type" value="Genomic_DNA"/>
</dbReference>
<feature type="transmembrane region" description="Helical" evidence="1">
    <location>
        <begin position="132"/>
        <end position="152"/>
    </location>
</feature>
<name>A0A126Q4K4_ALTMA</name>
<organism evidence="2 3">
    <name type="scientific">Alteromonas macleodii</name>
    <name type="common">Pseudoalteromonas macleodii</name>
    <dbReference type="NCBI Taxonomy" id="28108"/>
    <lineage>
        <taxon>Bacteria</taxon>
        <taxon>Pseudomonadati</taxon>
        <taxon>Pseudomonadota</taxon>
        <taxon>Gammaproteobacteria</taxon>
        <taxon>Alteromonadales</taxon>
        <taxon>Alteromonadaceae</taxon>
        <taxon>Alteromonas/Salinimonas group</taxon>
        <taxon>Alteromonas</taxon>
    </lineage>
</organism>